<evidence type="ECO:0000256" key="4">
    <source>
        <dbReference type="ARBA" id="ARBA00023015"/>
    </source>
</evidence>
<keyword evidence="5" id="KW-0804">Transcription</keyword>
<feature type="region of interest" description="Disordered" evidence="7">
    <location>
        <begin position="74"/>
        <end position="166"/>
    </location>
</feature>
<accession>A0AAV8U8B6</accession>
<dbReference type="SMART" id="SM00249">
    <property type="entry name" value="PHD"/>
    <property type="match status" value="1"/>
</dbReference>
<feature type="compositionally biased region" description="Low complexity" evidence="7">
    <location>
        <begin position="80"/>
        <end position="90"/>
    </location>
</feature>
<dbReference type="EMBL" id="JAIWQS010000001">
    <property type="protein sequence ID" value="KAJ8774424.1"/>
    <property type="molecule type" value="Genomic_DNA"/>
</dbReference>
<feature type="compositionally biased region" description="Low complexity" evidence="7">
    <location>
        <begin position="706"/>
        <end position="716"/>
    </location>
</feature>
<dbReference type="InterPro" id="IPR001965">
    <property type="entry name" value="Znf_PHD"/>
</dbReference>
<dbReference type="GO" id="GO:0034244">
    <property type="term" value="P:negative regulation of transcription elongation by RNA polymerase II"/>
    <property type="evidence" value="ECO:0007669"/>
    <property type="project" value="InterPro"/>
</dbReference>
<keyword evidence="4" id="KW-0805">Transcription regulation</keyword>
<dbReference type="InterPro" id="IPR019787">
    <property type="entry name" value="Znf_PHD-finger"/>
</dbReference>
<evidence type="ECO:0000256" key="6">
    <source>
        <dbReference type="PROSITE-ProRule" id="PRU00146"/>
    </source>
</evidence>
<keyword evidence="2 6" id="KW-0863">Zinc-finger</keyword>
<evidence type="ECO:0000313" key="10">
    <source>
        <dbReference type="Proteomes" id="UP001159364"/>
    </source>
</evidence>
<organism evidence="9 10">
    <name type="scientific">Erythroxylum novogranatense</name>
    <dbReference type="NCBI Taxonomy" id="1862640"/>
    <lineage>
        <taxon>Eukaryota</taxon>
        <taxon>Viridiplantae</taxon>
        <taxon>Streptophyta</taxon>
        <taxon>Embryophyta</taxon>
        <taxon>Tracheophyta</taxon>
        <taxon>Spermatophyta</taxon>
        <taxon>Magnoliopsida</taxon>
        <taxon>eudicotyledons</taxon>
        <taxon>Gunneridae</taxon>
        <taxon>Pentapetalae</taxon>
        <taxon>rosids</taxon>
        <taxon>fabids</taxon>
        <taxon>Malpighiales</taxon>
        <taxon>Erythroxylaceae</taxon>
        <taxon>Erythroxylum</taxon>
    </lineage>
</organism>
<name>A0AAV8U8B6_9ROSI</name>
<gene>
    <name evidence="9" type="ORF">K2173_016870</name>
</gene>
<dbReference type="Pfam" id="PF00628">
    <property type="entry name" value="PHD"/>
    <property type="match status" value="1"/>
</dbReference>
<evidence type="ECO:0000256" key="5">
    <source>
        <dbReference type="ARBA" id="ARBA00023163"/>
    </source>
</evidence>
<feature type="compositionally biased region" description="Basic and acidic residues" evidence="7">
    <location>
        <begin position="99"/>
        <end position="120"/>
    </location>
</feature>
<dbReference type="Gene3D" id="3.30.40.10">
    <property type="entry name" value="Zinc/RING finger domain, C3HC4 (zinc finger)"/>
    <property type="match status" value="1"/>
</dbReference>
<dbReference type="Proteomes" id="UP001159364">
    <property type="component" value="Linkage Group LG01"/>
</dbReference>
<dbReference type="PANTHER" id="PTHR33304">
    <property type="match status" value="1"/>
</dbReference>
<dbReference type="InterPro" id="IPR011011">
    <property type="entry name" value="Znf_FYVE_PHD"/>
</dbReference>
<protein>
    <recommendedName>
        <fullName evidence="8">PHD-type domain-containing protein</fullName>
    </recommendedName>
</protein>
<dbReference type="InterPro" id="IPR056280">
    <property type="entry name" value="AIPP2-like_SPOC"/>
</dbReference>
<dbReference type="AlphaFoldDB" id="A0AAV8U8B6"/>
<keyword evidence="10" id="KW-1185">Reference proteome</keyword>
<evidence type="ECO:0000256" key="7">
    <source>
        <dbReference type="SAM" id="MobiDB-lite"/>
    </source>
</evidence>
<proteinExistence type="predicted"/>
<evidence type="ECO:0000259" key="8">
    <source>
        <dbReference type="PROSITE" id="PS50016"/>
    </source>
</evidence>
<dbReference type="PANTHER" id="PTHR33304:SF15">
    <property type="entry name" value="ZINC FINGER PHD-TYPE DOMAIN-CONTAINING PROTEIN"/>
    <property type="match status" value="1"/>
</dbReference>
<dbReference type="InterPro" id="IPR013083">
    <property type="entry name" value="Znf_RING/FYVE/PHD"/>
</dbReference>
<dbReference type="GO" id="GO:0008270">
    <property type="term" value="F:zinc ion binding"/>
    <property type="evidence" value="ECO:0007669"/>
    <property type="project" value="UniProtKB-KW"/>
</dbReference>
<feature type="compositionally biased region" description="Low complexity" evidence="7">
    <location>
        <begin position="137"/>
        <end position="151"/>
    </location>
</feature>
<feature type="domain" description="PHD-type" evidence="8">
    <location>
        <begin position="404"/>
        <end position="455"/>
    </location>
</feature>
<keyword evidence="1" id="KW-0479">Metal-binding</keyword>
<evidence type="ECO:0000256" key="1">
    <source>
        <dbReference type="ARBA" id="ARBA00022723"/>
    </source>
</evidence>
<dbReference type="SUPFAM" id="SSF57903">
    <property type="entry name" value="FYVE/PHD zinc finger"/>
    <property type="match status" value="1"/>
</dbReference>
<keyword evidence="3" id="KW-0862">Zinc</keyword>
<sequence length="1214" mass="133896">MKKVKFRNVKELYGASGEVFDAKITPVRNGSHRMQGPADAADHIAELNMPSDYTGKGAGNQHCSSGKLHVKEESGSCDMSASPSSSFLLSEQQASPVGRKTDGDLSDNTSREKVCSHVDPDILSGTSSGYNRKQHLSSEISNHASASSSHDSFSENEESKDTPRASDISVCTEVKVDGFQTASTNLKAAQSHERHFSNQCQTSKEMEAFSDNISCISGSKCSEKVTVDSNSDIEKNVEHSSASVDCYPSAEKAVDCVVARKHVDVMEKSYPRNQIKLNKESLKAVDFTSNKLDLSEISSEKNSHFGASSMKGEPSECSVDQVEPPLARVETLMIHNQMHDVKCYMKTTKCEVNDGEVAAELDKSLQEKENFKLPIGDESNACGNAWQTQQVNQGDASGHLEDEVKVCDICGDVGREDMLAICSKCNDGAEHIYCMRVKLNKVPEGEWMCEECVEEDEIAKQRHDEYEKDKTVRLKGSSLTETELNAGNSNTDKKILEMKNKSLDGNKVRKFENSYHLPVKRPLGNAEDMSMTKRRAVIESASSPKPSKFFIKAGAHLDNAFKKLGCLSKSKSFNSVDSKLKFQHVDGGAEKQNFAKGSVVTGNVKSISRVLGKSKSLNNASFNRISTGDSKVRELPFRSANIEDLKRSVQGKERNSVVTKIESRLHSPSATTPGAYAAHTSCSGDRIVKPCVETRLVPLSRPKCQAKSSSSPKSASGYHHRDSVSEKQYRLANDVIQDAEHPKVNNSSPTLPSGQLSSGKDIFIADIPSLVSTIPRLDYIWQGGFQIQRRGSLSSCDGMQAHLSTSASPKVLEVVEKFPQKILVEQVPRLSMWPSQFQENQAKEDNIALYFFAEDLKSYETNYKGLLESMTRGDLGLRGNVNGVELLIFSSTLLPEKSQRWNKFFFLWGVFKARRINCQEGAVLRETACTSSLNLAPSGSQNKSFFLHSSDILHTSNSQSDEPHTLHSLSAPELLALSSERQTKICKNEETSPQCKISDREKSDRQLIVADALVKNEQLPIELQYFQGKERDSKRKHEIDLNRECDVDGFEDDEELVCKRMRKSGGMVKCDDLGSSGDGRVYNNLRYTVDSGLVENRSAVNTIPQLVSARHKKQLQSTIQSFISSGAERRSSREPGIMTLFPEILDHEDKENKHSGTMTSVGNGDCSPCLSLSLALPFTEEKAVSRTDSEVEQLFPGCDGIDTSLSLFGNSRNC</sequence>
<dbReference type="PROSITE" id="PS50016">
    <property type="entry name" value="ZF_PHD_2"/>
    <property type="match status" value="1"/>
</dbReference>
<comment type="caution">
    <text evidence="9">The sequence shown here is derived from an EMBL/GenBank/DDBJ whole genome shotgun (WGS) entry which is preliminary data.</text>
</comment>
<dbReference type="Pfam" id="PF23121">
    <property type="entry name" value="SPOC_AIPP2"/>
    <property type="match status" value="1"/>
</dbReference>
<evidence type="ECO:0000313" key="9">
    <source>
        <dbReference type="EMBL" id="KAJ8774424.1"/>
    </source>
</evidence>
<evidence type="ECO:0000256" key="3">
    <source>
        <dbReference type="ARBA" id="ARBA00022833"/>
    </source>
</evidence>
<feature type="region of interest" description="Disordered" evidence="7">
    <location>
        <begin position="702"/>
        <end position="724"/>
    </location>
</feature>
<dbReference type="InterPro" id="IPR049914">
    <property type="entry name" value="PHD1-3/5-6"/>
</dbReference>
<reference evidence="9 10" key="1">
    <citation type="submission" date="2021-09" db="EMBL/GenBank/DDBJ databases">
        <title>Genomic insights and catalytic innovation underlie evolution of tropane alkaloids biosynthesis.</title>
        <authorList>
            <person name="Wang Y.-J."/>
            <person name="Tian T."/>
            <person name="Huang J.-P."/>
            <person name="Huang S.-X."/>
        </authorList>
    </citation>
    <scope>NUCLEOTIDE SEQUENCE [LARGE SCALE GENOMIC DNA]</scope>
    <source>
        <strain evidence="9">KIB-2018</strain>
        <tissue evidence="9">Leaf</tissue>
    </source>
</reference>
<dbReference type="GO" id="GO:0140566">
    <property type="term" value="F:histone reader activity"/>
    <property type="evidence" value="ECO:0007669"/>
    <property type="project" value="InterPro"/>
</dbReference>
<evidence type="ECO:0000256" key="2">
    <source>
        <dbReference type="ARBA" id="ARBA00022771"/>
    </source>
</evidence>